<dbReference type="AlphaFoldDB" id="A0A1V4HV79"/>
<keyword evidence="2" id="KW-1185">Reference proteome</keyword>
<evidence type="ECO:0000313" key="1">
    <source>
        <dbReference type="EMBL" id="OPH81834.1"/>
    </source>
</evidence>
<reference evidence="1 2" key="1">
    <citation type="submission" date="2017-02" db="EMBL/GenBank/DDBJ databases">
        <title>Genome sequence of the nitrite-oxidizing bacterium Nitrobacter vulgaris strain Ab1.</title>
        <authorList>
            <person name="Mellbye B.L."/>
            <person name="Davis E.W."/>
            <person name="Spieck E."/>
            <person name="Chang J.H."/>
            <person name="Bottomley P.J."/>
            <person name="Sayavedra-Soto L.A."/>
        </authorList>
    </citation>
    <scope>NUCLEOTIDE SEQUENCE [LARGE SCALE GENOMIC DNA]</scope>
    <source>
        <strain evidence="1 2">Ab1</strain>
    </source>
</reference>
<sequence length="80" mass="9161">MDGSIGRTVAVNDIEERVQDIMAEYGDLVTGEEPQVEELKRAIQDFLEHGPGMPDQRRQALLKRMKGWDPDYIAYLTRPT</sequence>
<gene>
    <name evidence="1" type="ORF">B2M20_15270</name>
</gene>
<organism evidence="1 2">
    <name type="scientific">Nitrobacter vulgaris</name>
    <dbReference type="NCBI Taxonomy" id="29421"/>
    <lineage>
        <taxon>Bacteria</taxon>
        <taxon>Pseudomonadati</taxon>
        <taxon>Pseudomonadota</taxon>
        <taxon>Alphaproteobacteria</taxon>
        <taxon>Hyphomicrobiales</taxon>
        <taxon>Nitrobacteraceae</taxon>
        <taxon>Nitrobacter</taxon>
    </lineage>
</organism>
<evidence type="ECO:0000313" key="2">
    <source>
        <dbReference type="Proteomes" id="UP000189940"/>
    </source>
</evidence>
<name>A0A1V4HV79_NITVU</name>
<protein>
    <submittedName>
        <fullName evidence="1">Uncharacterized protein</fullName>
    </submittedName>
</protein>
<dbReference type="EMBL" id="MWPQ01000054">
    <property type="protein sequence ID" value="OPH81834.1"/>
    <property type="molecule type" value="Genomic_DNA"/>
</dbReference>
<dbReference type="Proteomes" id="UP000189940">
    <property type="component" value="Unassembled WGS sequence"/>
</dbReference>
<accession>A0A1V4HV79</accession>
<proteinExistence type="predicted"/>
<comment type="caution">
    <text evidence="1">The sequence shown here is derived from an EMBL/GenBank/DDBJ whole genome shotgun (WGS) entry which is preliminary data.</text>
</comment>